<evidence type="ECO:0000313" key="1">
    <source>
        <dbReference type="EMBL" id="PLW15611.1"/>
    </source>
</evidence>
<keyword evidence="2" id="KW-1185">Reference proteome</keyword>
<comment type="caution">
    <text evidence="1">The sequence shown here is derived from an EMBL/GenBank/DDBJ whole genome shotgun (WGS) entry which is preliminary data.</text>
</comment>
<evidence type="ECO:0000313" key="2">
    <source>
        <dbReference type="Proteomes" id="UP000235388"/>
    </source>
</evidence>
<gene>
    <name evidence="1" type="ORF">PCANC_24115</name>
</gene>
<sequence length="160" mass="17159">MKFEGLCQPNAYPPRSGHPAPITYQLTSPAILAAWLGSQPSLPILLPATTFALAVPNSLLVSLQHHCFQVAPPFAQPNQHSHHSPLLHPPHYPVSALVISIADCSTTSSPNLTTFVVAHLPSCAAASYQLHQIALLRQYQTALAASKIVLKSQQAPSECF</sequence>
<organism evidence="1 2">
    <name type="scientific">Puccinia coronata f. sp. avenae</name>
    <dbReference type="NCBI Taxonomy" id="200324"/>
    <lineage>
        <taxon>Eukaryota</taxon>
        <taxon>Fungi</taxon>
        <taxon>Dikarya</taxon>
        <taxon>Basidiomycota</taxon>
        <taxon>Pucciniomycotina</taxon>
        <taxon>Pucciniomycetes</taxon>
        <taxon>Pucciniales</taxon>
        <taxon>Pucciniaceae</taxon>
        <taxon>Puccinia</taxon>
    </lineage>
</organism>
<reference evidence="1 2" key="1">
    <citation type="submission" date="2017-11" db="EMBL/GenBank/DDBJ databases">
        <title>De novo assembly and phasing of dikaryotic genomes from two isolates of Puccinia coronata f. sp. avenae, the causal agent of oat crown rust.</title>
        <authorList>
            <person name="Miller M.E."/>
            <person name="Zhang Y."/>
            <person name="Omidvar V."/>
            <person name="Sperschneider J."/>
            <person name="Schwessinger B."/>
            <person name="Raley C."/>
            <person name="Palmer J.M."/>
            <person name="Garnica D."/>
            <person name="Upadhyaya N."/>
            <person name="Rathjen J."/>
            <person name="Taylor J.M."/>
            <person name="Park R.F."/>
            <person name="Dodds P.N."/>
            <person name="Hirsch C.D."/>
            <person name="Kianian S.F."/>
            <person name="Figueroa M."/>
        </authorList>
    </citation>
    <scope>NUCLEOTIDE SEQUENCE [LARGE SCALE GENOMIC DNA]</scope>
    <source>
        <strain evidence="1">12NC29</strain>
    </source>
</reference>
<protein>
    <submittedName>
        <fullName evidence="1">Uncharacterized protein</fullName>
    </submittedName>
</protein>
<proteinExistence type="predicted"/>
<dbReference type="Proteomes" id="UP000235388">
    <property type="component" value="Unassembled WGS sequence"/>
</dbReference>
<dbReference type="AlphaFoldDB" id="A0A2N5SQW2"/>
<name>A0A2N5SQW2_9BASI</name>
<accession>A0A2N5SQW2</accession>
<dbReference type="EMBL" id="PGCJ01000891">
    <property type="protein sequence ID" value="PLW15611.1"/>
    <property type="molecule type" value="Genomic_DNA"/>
</dbReference>